<feature type="non-terminal residue" evidence="1">
    <location>
        <position position="555"/>
    </location>
</feature>
<organism evidence="1 2">
    <name type="scientific">Mytilus galloprovincialis</name>
    <name type="common">Mediterranean mussel</name>
    <dbReference type="NCBI Taxonomy" id="29158"/>
    <lineage>
        <taxon>Eukaryota</taxon>
        <taxon>Metazoa</taxon>
        <taxon>Spiralia</taxon>
        <taxon>Lophotrochozoa</taxon>
        <taxon>Mollusca</taxon>
        <taxon>Bivalvia</taxon>
        <taxon>Autobranchia</taxon>
        <taxon>Pteriomorphia</taxon>
        <taxon>Mytilida</taxon>
        <taxon>Mytiloidea</taxon>
        <taxon>Mytilidae</taxon>
        <taxon>Mytilinae</taxon>
        <taxon>Mytilus</taxon>
    </lineage>
</organism>
<evidence type="ECO:0000313" key="2">
    <source>
        <dbReference type="Proteomes" id="UP000266721"/>
    </source>
</evidence>
<feature type="non-terminal residue" evidence="1">
    <location>
        <position position="1"/>
    </location>
</feature>
<protein>
    <submittedName>
        <fullName evidence="1">Uncharacterized protein</fullName>
    </submittedName>
</protein>
<name>A0A3L5TSM4_MYTGA</name>
<reference evidence="1 2" key="1">
    <citation type="journal article" date="2016" name="PLoS ONE">
        <title>A First Insight into the Genome of the Filter-Feeder Mussel Mytilus galloprovincialis.</title>
        <authorList>
            <person name="Murgarella M."/>
            <person name="Puiu D."/>
            <person name="Novoa B."/>
            <person name="Figueras A."/>
            <person name="Posada D."/>
            <person name="Canchaya C."/>
        </authorList>
    </citation>
    <scope>NUCLEOTIDE SEQUENCE [LARGE SCALE GENOMIC DNA]</scope>
    <source>
        <tissue evidence="1">Muscle</tissue>
    </source>
</reference>
<dbReference type="AlphaFoldDB" id="A0A3L5TSM4"/>
<gene>
    <name evidence="1" type="ORF">AM593_04359</name>
</gene>
<dbReference type="Proteomes" id="UP000266721">
    <property type="component" value="Unassembled WGS sequence"/>
</dbReference>
<evidence type="ECO:0000313" key="1">
    <source>
        <dbReference type="EMBL" id="OPL32950.1"/>
    </source>
</evidence>
<comment type="caution">
    <text evidence="1">The sequence shown here is derived from an EMBL/GenBank/DDBJ whole genome shotgun (WGS) entry which is preliminary data.</text>
</comment>
<proteinExistence type="predicted"/>
<dbReference type="EMBL" id="KV585748">
    <property type="protein sequence ID" value="OPL32950.1"/>
    <property type="molecule type" value="Genomic_DNA"/>
</dbReference>
<accession>A0A3L5TSM4</accession>
<keyword evidence="2" id="KW-1185">Reference proteome</keyword>
<sequence length="555" mass="65067">MFFLYVVTISKIVDLELLPPDAVLATLCFYIKADSHMGNYVSKEKATLLFRFLYAHQNFDRMYYGIEMSGGAIKTLEKLSSILLKLAQDSDLTIETPLRNYKIASNILDLVGTKYVAEDNKSPLCICVAEVFFISVDWFERCLKSRQAQGKTGAYTDHLLTFQKHRERLKNIMMNERYYGHEEYFLRVWNRALEVRIPDGEIKDAYIKFLRDELEQTLEKRSLNEEKKLVEIYCINLESFCDPIQEILSKLVFKMSMLIMKLELRFIQTEQASLLMFYSTSIRKLAVKCYIELGKSFFINRYIKNHDEYSKSLSSNSADLMRNFVEVLKQASEALSKGNILVQDLQRIMGKADHFKSIVTEIKDLPIKAEYLMASLPLREKELLAYQSTLKIVQDFMYMCTRFKGNTRDLEDRIKRFEKLENVSLNMLCKVAFLEDMKNHEQYEPTITAFGLDENAFQTIPYILKCGQGLLFITLWDRRGNELAKQKGKALDLDEILTEVWEPTYKFWDDLCTRLKNGNLKFSEFEKYFKTTDMETLRNELMKLCQDGNTKWIDV</sequence>